<dbReference type="InterPro" id="IPR000843">
    <property type="entry name" value="HTH_LacI"/>
</dbReference>
<keyword evidence="1" id="KW-0805">Transcription regulation</keyword>
<keyword evidence="2" id="KW-0238">DNA-binding</keyword>
<dbReference type="Pfam" id="PF00356">
    <property type="entry name" value="LacI"/>
    <property type="match status" value="1"/>
</dbReference>
<accession>A0A6M3ZQG6</accession>
<dbReference type="SUPFAM" id="SSF47413">
    <property type="entry name" value="lambda repressor-like DNA-binding domains"/>
    <property type="match status" value="1"/>
</dbReference>
<reference evidence="5 6" key="1">
    <citation type="journal article" date="2012" name="J. Bacteriol.">
        <title>Genome sequence of the pathogenic Herbaspirillum seropedicae strain Os34, isolated from rice roots.</title>
        <authorList>
            <person name="Ye W."/>
            <person name="Ye S."/>
            <person name="Liu J."/>
            <person name="Chang S."/>
            <person name="Chen M."/>
            <person name="Zhu B."/>
            <person name="Guo L."/>
            <person name="An Q."/>
        </authorList>
    </citation>
    <scope>NUCLEOTIDE SEQUENCE [LARGE SCALE GENOMIC DNA]</scope>
    <source>
        <strain evidence="5 6">Os34</strain>
    </source>
</reference>
<protein>
    <submittedName>
        <fullName evidence="5">LacI family transcriptional regulator</fullName>
    </submittedName>
</protein>
<dbReference type="SUPFAM" id="SSF53822">
    <property type="entry name" value="Periplasmic binding protein-like I"/>
    <property type="match status" value="1"/>
</dbReference>
<evidence type="ECO:0000256" key="1">
    <source>
        <dbReference type="ARBA" id="ARBA00023015"/>
    </source>
</evidence>
<dbReference type="InterPro" id="IPR028082">
    <property type="entry name" value="Peripla_BP_I"/>
</dbReference>
<proteinExistence type="predicted"/>
<dbReference type="CDD" id="cd01392">
    <property type="entry name" value="HTH_LacI"/>
    <property type="match status" value="1"/>
</dbReference>
<dbReference type="Gene3D" id="1.10.260.40">
    <property type="entry name" value="lambda repressor-like DNA-binding domains"/>
    <property type="match status" value="1"/>
</dbReference>
<feature type="domain" description="HTH lacI-type" evidence="4">
    <location>
        <begin position="38"/>
        <end position="92"/>
    </location>
</feature>
<dbReference type="Gene3D" id="3.40.50.2300">
    <property type="match status" value="2"/>
</dbReference>
<evidence type="ECO:0000313" key="5">
    <source>
        <dbReference type="EMBL" id="QJQ00621.1"/>
    </source>
</evidence>
<dbReference type="InterPro" id="IPR001761">
    <property type="entry name" value="Peripla_BP/Lac1_sug-bd_dom"/>
</dbReference>
<evidence type="ECO:0000259" key="4">
    <source>
        <dbReference type="PROSITE" id="PS50932"/>
    </source>
</evidence>
<dbReference type="PANTHER" id="PTHR30146">
    <property type="entry name" value="LACI-RELATED TRANSCRIPTIONAL REPRESSOR"/>
    <property type="match status" value="1"/>
</dbReference>
<dbReference type="GO" id="GO:0003700">
    <property type="term" value="F:DNA-binding transcription factor activity"/>
    <property type="evidence" value="ECO:0007669"/>
    <property type="project" value="TreeGrafter"/>
</dbReference>
<gene>
    <name evidence="5" type="ORF">C798_10350</name>
</gene>
<dbReference type="EMBL" id="CP008956">
    <property type="protein sequence ID" value="QJQ00621.1"/>
    <property type="molecule type" value="Genomic_DNA"/>
</dbReference>
<dbReference type="PANTHER" id="PTHR30146:SF33">
    <property type="entry name" value="TRANSCRIPTIONAL REGULATOR"/>
    <property type="match status" value="1"/>
</dbReference>
<evidence type="ECO:0000256" key="3">
    <source>
        <dbReference type="ARBA" id="ARBA00023163"/>
    </source>
</evidence>
<evidence type="ECO:0000313" key="6">
    <source>
        <dbReference type="Proteomes" id="UP000501648"/>
    </source>
</evidence>
<dbReference type="GO" id="GO:0000976">
    <property type="term" value="F:transcription cis-regulatory region binding"/>
    <property type="evidence" value="ECO:0007669"/>
    <property type="project" value="TreeGrafter"/>
</dbReference>
<dbReference type="InterPro" id="IPR010982">
    <property type="entry name" value="Lambda_DNA-bd_dom_sf"/>
</dbReference>
<dbReference type="Proteomes" id="UP000501648">
    <property type="component" value="Chromosome"/>
</dbReference>
<dbReference type="CDD" id="cd01575">
    <property type="entry name" value="PBP1_GntR"/>
    <property type="match status" value="1"/>
</dbReference>
<organism evidence="5 6">
    <name type="scientific">Herbaspirillum rubrisubalbicans Os34</name>
    <dbReference type="NCBI Taxonomy" id="1235827"/>
    <lineage>
        <taxon>Bacteria</taxon>
        <taxon>Pseudomonadati</taxon>
        <taxon>Pseudomonadota</taxon>
        <taxon>Betaproteobacteria</taxon>
        <taxon>Burkholderiales</taxon>
        <taxon>Oxalobacteraceae</taxon>
        <taxon>Herbaspirillum</taxon>
    </lineage>
</organism>
<name>A0A6M3ZQG6_9BURK</name>
<dbReference type="SMART" id="SM00354">
    <property type="entry name" value="HTH_LACI"/>
    <property type="match status" value="1"/>
</dbReference>
<keyword evidence="3" id="KW-0804">Transcription</keyword>
<dbReference type="Pfam" id="PF00532">
    <property type="entry name" value="Peripla_BP_1"/>
    <property type="match status" value="1"/>
</dbReference>
<sequence length="363" mass="39353">MDVRKPRQGKLLLCLQQFFTTRPMTRKSDTPTPPARAITKEDVARAAGVSHITVSRVINTPEKVAPATRERVEAFISSMGYIPNMLAGGLASRRTRIVAAIVPTISHSIFAESVRGLSEQLSLQGYQLLLGQTNYSEQAETALVEAFIGRRVDGLVLTGVQHSARTRQRLKVAGIPVVETWDLSEHPIDMLVGFDNHAAGRAMGHYLYRKGYRHMAFVGGDDPRGLARFAGMREALLAQGAAQPLHLVMPMGAFLQAGREAICRLLAHHPPIDAAFFSNDVIAAGAALECARRGIAVPQRMALAGFANLEIAQEVLPALTTVQISAHQIGLTAADMLLTRFDGDPVSQTVCDLGYTILERDST</sequence>
<dbReference type="AlphaFoldDB" id="A0A6M3ZQG6"/>
<evidence type="ECO:0000256" key="2">
    <source>
        <dbReference type="ARBA" id="ARBA00023125"/>
    </source>
</evidence>
<dbReference type="PROSITE" id="PS50932">
    <property type="entry name" value="HTH_LACI_2"/>
    <property type="match status" value="1"/>
</dbReference>